<dbReference type="InterPro" id="IPR036388">
    <property type="entry name" value="WH-like_DNA-bd_sf"/>
</dbReference>
<dbReference type="PANTHER" id="PTHR43133">
    <property type="entry name" value="RNA POLYMERASE ECF-TYPE SIGMA FACTO"/>
    <property type="match status" value="1"/>
</dbReference>
<dbReference type="InterPro" id="IPR013325">
    <property type="entry name" value="RNA_pol_sigma_r2"/>
</dbReference>
<feature type="domain" description="RNA polymerase sigma-70 region 2" evidence="5">
    <location>
        <begin position="16"/>
        <end position="82"/>
    </location>
</feature>
<protein>
    <submittedName>
        <fullName evidence="7">RNA polymerase sigma factor</fullName>
    </submittedName>
</protein>
<dbReference type="PANTHER" id="PTHR43133:SF46">
    <property type="entry name" value="RNA POLYMERASE SIGMA-70 FACTOR ECF SUBFAMILY"/>
    <property type="match status" value="1"/>
</dbReference>
<keyword evidence="3" id="KW-0731">Sigma factor</keyword>
<evidence type="ECO:0000313" key="8">
    <source>
        <dbReference type="Proteomes" id="UP000823883"/>
    </source>
</evidence>
<dbReference type="GO" id="GO:0016987">
    <property type="term" value="F:sigma factor activity"/>
    <property type="evidence" value="ECO:0007669"/>
    <property type="project" value="UniProtKB-KW"/>
</dbReference>
<evidence type="ECO:0000259" key="6">
    <source>
        <dbReference type="Pfam" id="PF08281"/>
    </source>
</evidence>
<dbReference type="AlphaFoldDB" id="A0A9D2T7I0"/>
<gene>
    <name evidence="7" type="ORF">IAA04_10850</name>
</gene>
<evidence type="ECO:0000256" key="1">
    <source>
        <dbReference type="ARBA" id="ARBA00010641"/>
    </source>
</evidence>
<evidence type="ECO:0000256" key="3">
    <source>
        <dbReference type="ARBA" id="ARBA00023082"/>
    </source>
</evidence>
<dbReference type="Gene3D" id="1.10.1740.10">
    <property type="match status" value="1"/>
</dbReference>
<organism evidence="7 8">
    <name type="scientific">Candidatus Lachnoclostridium pullistercoris</name>
    <dbReference type="NCBI Taxonomy" id="2838632"/>
    <lineage>
        <taxon>Bacteria</taxon>
        <taxon>Bacillati</taxon>
        <taxon>Bacillota</taxon>
        <taxon>Clostridia</taxon>
        <taxon>Lachnospirales</taxon>
        <taxon>Lachnospiraceae</taxon>
    </lineage>
</organism>
<reference evidence="7" key="2">
    <citation type="submission" date="2021-04" db="EMBL/GenBank/DDBJ databases">
        <authorList>
            <person name="Gilroy R."/>
        </authorList>
    </citation>
    <scope>NUCLEOTIDE SEQUENCE</scope>
    <source>
        <strain evidence="7">CHK183-5548</strain>
    </source>
</reference>
<dbReference type="SUPFAM" id="SSF88946">
    <property type="entry name" value="Sigma2 domain of RNA polymerase sigma factors"/>
    <property type="match status" value="1"/>
</dbReference>
<dbReference type="InterPro" id="IPR039425">
    <property type="entry name" value="RNA_pol_sigma-70-like"/>
</dbReference>
<dbReference type="Gene3D" id="1.10.10.10">
    <property type="entry name" value="Winged helix-like DNA-binding domain superfamily/Winged helix DNA-binding domain"/>
    <property type="match status" value="1"/>
</dbReference>
<dbReference type="NCBIfam" id="TIGR02937">
    <property type="entry name" value="sigma70-ECF"/>
    <property type="match status" value="1"/>
</dbReference>
<dbReference type="Pfam" id="PF08281">
    <property type="entry name" value="Sigma70_r4_2"/>
    <property type="match status" value="1"/>
</dbReference>
<evidence type="ECO:0000256" key="4">
    <source>
        <dbReference type="ARBA" id="ARBA00023163"/>
    </source>
</evidence>
<dbReference type="GO" id="GO:0003677">
    <property type="term" value="F:DNA binding"/>
    <property type="evidence" value="ECO:0007669"/>
    <property type="project" value="InterPro"/>
</dbReference>
<comment type="caution">
    <text evidence="7">The sequence shown here is derived from an EMBL/GenBank/DDBJ whole genome shotgun (WGS) entry which is preliminary data.</text>
</comment>
<keyword evidence="4" id="KW-0804">Transcription</keyword>
<accession>A0A9D2T7I0</accession>
<dbReference type="InterPro" id="IPR013324">
    <property type="entry name" value="RNA_pol_sigma_r3/r4-like"/>
</dbReference>
<sequence length="187" mass="22182">MDREREYEINQMFRMIYEKYQAPLRTIAKRCGVAYDDIDDIVQETFAAYYQTYVMTGAEVKSEKAVLVKILKRKCIDLYRKNYHYVRTELESEEGRVPTELLYKCIEGDVADTIIDRERYREIRRIIDEMKPEWRDVIYYCCILDYSSAEASAKLGISGTACRSRLMRARIYLRKQLGLDYVAQPAE</sequence>
<dbReference type="GO" id="GO:0006352">
    <property type="term" value="P:DNA-templated transcription initiation"/>
    <property type="evidence" value="ECO:0007669"/>
    <property type="project" value="InterPro"/>
</dbReference>
<evidence type="ECO:0000313" key="7">
    <source>
        <dbReference type="EMBL" id="HJC48539.1"/>
    </source>
</evidence>
<dbReference type="Pfam" id="PF04542">
    <property type="entry name" value="Sigma70_r2"/>
    <property type="match status" value="1"/>
</dbReference>
<dbReference type="Proteomes" id="UP000823883">
    <property type="component" value="Unassembled WGS sequence"/>
</dbReference>
<comment type="similarity">
    <text evidence="1">Belongs to the sigma-70 factor family. ECF subfamily.</text>
</comment>
<keyword evidence="2" id="KW-0805">Transcription regulation</keyword>
<dbReference type="InterPro" id="IPR014284">
    <property type="entry name" value="RNA_pol_sigma-70_dom"/>
</dbReference>
<dbReference type="EMBL" id="DWWL01000070">
    <property type="protein sequence ID" value="HJC48539.1"/>
    <property type="molecule type" value="Genomic_DNA"/>
</dbReference>
<feature type="domain" description="RNA polymerase sigma factor 70 region 4 type 2" evidence="6">
    <location>
        <begin position="121"/>
        <end position="170"/>
    </location>
</feature>
<reference evidence="7" key="1">
    <citation type="journal article" date="2021" name="PeerJ">
        <title>Extensive microbial diversity within the chicken gut microbiome revealed by metagenomics and culture.</title>
        <authorList>
            <person name="Gilroy R."/>
            <person name="Ravi A."/>
            <person name="Getino M."/>
            <person name="Pursley I."/>
            <person name="Horton D.L."/>
            <person name="Alikhan N.F."/>
            <person name="Baker D."/>
            <person name="Gharbi K."/>
            <person name="Hall N."/>
            <person name="Watson M."/>
            <person name="Adriaenssens E.M."/>
            <person name="Foster-Nyarko E."/>
            <person name="Jarju S."/>
            <person name="Secka A."/>
            <person name="Antonio M."/>
            <person name="Oren A."/>
            <person name="Chaudhuri R.R."/>
            <person name="La Ragione R."/>
            <person name="Hildebrand F."/>
            <person name="Pallen M.J."/>
        </authorList>
    </citation>
    <scope>NUCLEOTIDE SEQUENCE</scope>
    <source>
        <strain evidence="7">CHK183-5548</strain>
    </source>
</reference>
<evidence type="ECO:0000256" key="2">
    <source>
        <dbReference type="ARBA" id="ARBA00023015"/>
    </source>
</evidence>
<dbReference type="InterPro" id="IPR013249">
    <property type="entry name" value="RNA_pol_sigma70_r4_t2"/>
</dbReference>
<dbReference type="InterPro" id="IPR007627">
    <property type="entry name" value="RNA_pol_sigma70_r2"/>
</dbReference>
<proteinExistence type="inferred from homology"/>
<evidence type="ECO:0000259" key="5">
    <source>
        <dbReference type="Pfam" id="PF04542"/>
    </source>
</evidence>
<dbReference type="SUPFAM" id="SSF88659">
    <property type="entry name" value="Sigma3 and sigma4 domains of RNA polymerase sigma factors"/>
    <property type="match status" value="1"/>
</dbReference>
<name>A0A9D2T7I0_9FIRM</name>